<dbReference type="PANTHER" id="PTHR34477:SF5">
    <property type="entry name" value="BSL5627 PROTEIN"/>
    <property type="match status" value="1"/>
</dbReference>
<dbReference type="CDD" id="cd10448">
    <property type="entry name" value="GIY-YIG_unchar_3"/>
    <property type="match status" value="1"/>
</dbReference>
<dbReference type="Pfam" id="PF01541">
    <property type="entry name" value="GIY-YIG"/>
    <property type="match status" value="1"/>
</dbReference>
<accession>A0A0F0CSW5</accession>
<protein>
    <submittedName>
        <fullName evidence="3">Excinuclease ABC C subunit domain-containing protein</fullName>
    </submittedName>
</protein>
<dbReference type="SUPFAM" id="SSF82771">
    <property type="entry name" value="GIY-YIG endonuclease"/>
    <property type="match status" value="1"/>
</dbReference>
<comment type="caution">
    <text evidence="3">The sequence shown here is derived from an EMBL/GenBank/DDBJ whole genome shotgun (WGS) entry which is preliminary data.</text>
</comment>
<reference evidence="3 4" key="1">
    <citation type="submission" date="2015-02" db="EMBL/GenBank/DDBJ databases">
        <title>Single-cell genomics of uncultivated deep-branching MTB reveals a conserved set of magnetosome genes.</title>
        <authorList>
            <person name="Kolinko S."/>
            <person name="Richter M."/>
            <person name="Glockner F.O."/>
            <person name="Brachmann A."/>
            <person name="Schuler D."/>
        </authorList>
    </citation>
    <scope>NUCLEOTIDE SEQUENCE [LARGE SCALE GENOMIC DNA]</scope>
    <source>
        <strain evidence="3">SKK-01</strain>
    </source>
</reference>
<dbReference type="PANTHER" id="PTHR34477">
    <property type="entry name" value="UPF0213 PROTEIN YHBQ"/>
    <property type="match status" value="1"/>
</dbReference>
<dbReference type="Proteomes" id="UP000033428">
    <property type="component" value="Unassembled WGS sequence"/>
</dbReference>
<dbReference type="InterPro" id="IPR000305">
    <property type="entry name" value="GIY-YIG_endonuc"/>
</dbReference>
<evidence type="ECO:0000259" key="2">
    <source>
        <dbReference type="PROSITE" id="PS50164"/>
    </source>
</evidence>
<comment type="similarity">
    <text evidence="1">Belongs to the UPF0213 family.</text>
</comment>
<name>A0A0F0CSW5_9BACT</name>
<dbReference type="PROSITE" id="PS50164">
    <property type="entry name" value="GIY_YIG"/>
    <property type="match status" value="1"/>
</dbReference>
<organism evidence="3 4">
    <name type="scientific">Candidatus Omnitrophus magneticus</name>
    <dbReference type="NCBI Taxonomy" id="1609969"/>
    <lineage>
        <taxon>Bacteria</taxon>
        <taxon>Pseudomonadati</taxon>
        <taxon>Candidatus Omnitrophota</taxon>
        <taxon>Candidatus Omnitrophus</taxon>
    </lineage>
</organism>
<keyword evidence="4" id="KW-1185">Reference proteome</keyword>
<dbReference type="InterPro" id="IPR050190">
    <property type="entry name" value="UPF0213_domain"/>
</dbReference>
<dbReference type="EMBL" id="JYNY01000221">
    <property type="protein sequence ID" value="KJJ85124.1"/>
    <property type="molecule type" value="Genomic_DNA"/>
</dbReference>
<gene>
    <name evidence="3" type="ORF">OMAG_001016</name>
</gene>
<dbReference type="AlphaFoldDB" id="A0A0F0CSW5"/>
<evidence type="ECO:0000313" key="4">
    <source>
        <dbReference type="Proteomes" id="UP000033428"/>
    </source>
</evidence>
<dbReference type="Gene3D" id="3.40.1440.10">
    <property type="entry name" value="GIY-YIG endonuclease"/>
    <property type="match status" value="1"/>
</dbReference>
<feature type="domain" description="GIY-YIG" evidence="2">
    <location>
        <begin position="2"/>
        <end position="79"/>
    </location>
</feature>
<sequence length="96" mass="11478">MKSYYVYILASKRNGTLYIGVTNDLIGRVYQHKEGLVEGFTKKYNVKQLVFFEETEDIESAITKEKQIKKWKREWKINLIEKNNPDWIDLYNELLG</sequence>
<evidence type="ECO:0000256" key="1">
    <source>
        <dbReference type="ARBA" id="ARBA00007435"/>
    </source>
</evidence>
<proteinExistence type="inferred from homology"/>
<dbReference type="InterPro" id="IPR035901">
    <property type="entry name" value="GIY-YIG_endonuc_sf"/>
</dbReference>
<dbReference type="PATRIC" id="fig|1609969.3.peg.1091"/>
<evidence type="ECO:0000313" key="3">
    <source>
        <dbReference type="EMBL" id="KJJ85124.1"/>
    </source>
</evidence>